<evidence type="ECO:0000256" key="1">
    <source>
        <dbReference type="PROSITE-ProRule" id="PRU00042"/>
    </source>
</evidence>
<dbReference type="AlphaFoldDB" id="A0A843WUR2"/>
<feature type="compositionally biased region" description="Basic and acidic residues" evidence="2">
    <location>
        <begin position="347"/>
        <end position="357"/>
    </location>
</feature>
<dbReference type="GO" id="GO:0008270">
    <property type="term" value="F:zinc ion binding"/>
    <property type="evidence" value="ECO:0007669"/>
    <property type="project" value="UniProtKB-KW"/>
</dbReference>
<proteinExistence type="predicted"/>
<keyword evidence="1" id="KW-0863">Zinc-finger</keyword>
<keyword evidence="5" id="KW-1185">Reference proteome</keyword>
<dbReference type="PANTHER" id="PTHR47593">
    <property type="entry name" value="ZINC FINGER PROTEIN 4-LIKE"/>
    <property type="match status" value="1"/>
</dbReference>
<dbReference type="Gene3D" id="3.30.160.60">
    <property type="entry name" value="Classic Zinc Finger"/>
    <property type="match status" value="1"/>
</dbReference>
<dbReference type="PROSITE" id="PS00028">
    <property type="entry name" value="ZINC_FINGER_C2H2_1"/>
    <property type="match status" value="1"/>
</dbReference>
<evidence type="ECO:0000256" key="2">
    <source>
        <dbReference type="SAM" id="MobiDB-lite"/>
    </source>
</evidence>
<dbReference type="InterPro" id="IPR053266">
    <property type="entry name" value="Zinc_finger_protein_7"/>
</dbReference>
<gene>
    <name evidence="4" type="ORF">Taro_044504</name>
</gene>
<dbReference type="InterPro" id="IPR013087">
    <property type="entry name" value="Znf_C2H2_type"/>
</dbReference>
<accession>A0A843WUR2</accession>
<dbReference type="OrthoDB" id="1933825at2759"/>
<comment type="caution">
    <text evidence="4">The sequence shown here is derived from an EMBL/GenBank/DDBJ whole genome shotgun (WGS) entry which is preliminary data.</text>
</comment>
<name>A0A843WUR2_COLES</name>
<dbReference type="Proteomes" id="UP000652761">
    <property type="component" value="Unassembled WGS sequence"/>
</dbReference>
<feature type="domain" description="C2H2-type" evidence="3">
    <location>
        <begin position="212"/>
        <end position="239"/>
    </location>
</feature>
<keyword evidence="1" id="KW-0479">Metal-binding</keyword>
<protein>
    <recommendedName>
        <fullName evidence="3">C2H2-type domain-containing protein</fullName>
    </recommendedName>
</protein>
<organism evidence="4 5">
    <name type="scientific">Colocasia esculenta</name>
    <name type="common">Wild taro</name>
    <name type="synonym">Arum esculentum</name>
    <dbReference type="NCBI Taxonomy" id="4460"/>
    <lineage>
        <taxon>Eukaryota</taxon>
        <taxon>Viridiplantae</taxon>
        <taxon>Streptophyta</taxon>
        <taxon>Embryophyta</taxon>
        <taxon>Tracheophyta</taxon>
        <taxon>Spermatophyta</taxon>
        <taxon>Magnoliopsida</taxon>
        <taxon>Liliopsida</taxon>
        <taxon>Araceae</taxon>
        <taxon>Aroideae</taxon>
        <taxon>Colocasieae</taxon>
        <taxon>Colocasia</taxon>
    </lineage>
</organism>
<evidence type="ECO:0000313" key="5">
    <source>
        <dbReference type="Proteomes" id="UP000652761"/>
    </source>
</evidence>
<dbReference type="EMBL" id="NMUH01005025">
    <property type="protein sequence ID" value="MQM11596.1"/>
    <property type="molecule type" value="Genomic_DNA"/>
</dbReference>
<feature type="region of interest" description="Disordered" evidence="2">
    <location>
        <begin position="337"/>
        <end position="357"/>
    </location>
</feature>
<reference evidence="4" key="1">
    <citation type="submission" date="2017-07" db="EMBL/GenBank/DDBJ databases">
        <title>Taro Niue Genome Assembly and Annotation.</title>
        <authorList>
            <person name="Atibalentja N."/>
            <person name="Keating K."/>
            <person name="Fields C.J."/>
        </authorList>
    </citation>
    <scope>NUCLEOTIDE SEQUENCE</scope>
    <source>
        <strain evidence="4">Niue_2</strain>
        <tissue evidence="4">Leaf</tissue>
    </source>
</reference>
<evidence type="ECO:0000313" key="4">
    <source>
        <dbReference type="EMBL" id="MQM11596.1"/>
    </source>
</evidence>
<dbReference type="PROSITE" id="PS50157">
    <property type="entry name" value="ZINC_FINGER_C2H2_2"/>
    <property type="match status" value="1"/>
</dbReference>
<dbReference type="PANTHER" id="PTHR47593:SF8">
    <property type="entry name" value="OS12G0581900 PROTEIN"/>
    <property type="match status" value="1"/>
</dbReference>
<evidence type="ECO:0000259" key="3">
    <source>
        <dbReference type="PROSITE" id="PS50157"/>
    </source>
</evidence>
<dbReference type="SUPFAM" id="SSF57667">
    <property type="entry name" value="beta-beta-alpha zinc fingers"/>
    <property type="match status" value="1"/>
</dbReference>
<keyword evidence="1" id="KW-0862">Zinc</keyword>
<dbReference type="InterPro" id="IPR036236">
    <property type="entry name" value="Znf_C2H2_sf"/>
</dbReference>
<sequence length="357" mass="39129">MVSFCVRAFGKVNERDLRMGSGARPWDKHKCLGTGECSHLQLEGIPLMSVGRLDYGKFWFPAEELLLISQGKFEFPADRFYIFRRNLQIFDDNERSKISTASMKKLEAEKRSPPIICSHFLLSAVDEKTAQAIPLISAFLIMNWSSSEASEGISEVSNQAVSHITTQAALPSLDLSLTFYKAPPVGGLSLSGTTESSGEAHPFDSGIPSRVFSCNYCHRKFFSSQALGGHQNAHKRERTLAKRGLSAGSLPGVCSSMAALPLHGSALRRTLVIETHSSLRHGVAEARDAATQGGAKSAKGLLMPIYVEDDEDDLFWPGSFRPAAEQLRFGVTRRPSLGLEAIPPPQPREEPDLTLRL</sequence>